<dbReference type="AlphaFoldDB" id="A0A0U0UR49"/>
<evidence type="ECO:0000256" key="1">
    <source>
        <dbReference type="SAM" id="Phobius"/>
    </source>
</evidence>
<evidence type="ECO:0000313" key="5">
    <source>
        <dbReference type="EMBL" id="CPA93414.1"/>
    </source>
</evidence>
<evidence type="ECO:0000313" key="3">
    <source>
        <dbReference type="EMBL" id="COX62555.1"/>
    </source>
</evidence>
<dbReference type="Proteomes" id="UP000039021">
    <property type="component" value="Unassembled WGS sequence"/>
</dbReference>
<dbReference type="EMBL" id="CSBK01003460">
    <property type="protein sequence ID" value="CPA93414.1"/>
    <property type="molecule type" value="Genomic_DNA"/>
</dbReference>
<dbReference type="EMBL" id="CSAE01001436">
    <property type="protein sequence ID" value="COX62555.1"/>
    <property type="molecule type" value="Genomic_DNA"/>
</dbReference>
<protein>
    <submittedName>
        <fullName evidence="3">Uncharacterized protein</fullName>
    </submittedName>
</protein>
<proteinExistence type="predicted"/>
<dbReference type="Proteomes" id="UP000044938">
    <property type="component" value="Unassembled WGS sequence"/>
</dbReference>
<evidence type="ECO:0000313" key="6">
    <source>
        <dbReference type="Proteomes" id="UP000038802"/>
    </source>
</evidence>
<evidence type="ECO:0000313" key="9">
    <source>
        <dbReference type="Proteomes" id="UP000048289"/>
    </source>
</evidence>
<reference evidence="3" key="1">
    <citation type="submission" date="2015-03" db="EMBL/GenBank/DDBJ databases">
        <authorList>
            <person name="Murphy D."/>
        </authorList>
    </citation>
    <scope>NUCLEOTIDE SEQUENCE [LARGE SCALE GENOMIC DNA]</scope>
    <source>
        <strain evidence="3">K00500041</strain>
    </source>
</reference>
<dbReference type="Proteomes" id="UP000038802">
    <property type="component" value="Unassembled WGS sequence"/>
</dbReference>
<organism evidence="3 6">
    <name type="scientific">Mycobacterium tuberculosis</name>
    <dbReference type="NCBI Taxonomy" id="1773"/>
    <lineage>
        <taxon>Bacteria</taxon>
        <taxon>Bacillati</taxon>
        <taxon>Actinomycetota</taxon>
        <taxon>Actinomycetes</taxon>
        <taxon>Mycobacteriales</taxon>
        <taxon>Mycobacteriaceae</taxon>
        <taxon>Mycobacterium</taxon>
        <taxon>Mycobacterium tuberculosis complex</taxon>
    </lineage>
</organism>
<accession>A0A0U0UR49</accession>
<name>A0A0U0UR49_MYCTX</name>
<dbReference type="Proteomes" id="UP000048289">
    <property type="component" value="Unassembled WGS sequence"/>
</dbReference>
<reference evidence="6 7" key="2">
    <citation type="submission" date="2015-03" db="EMBL/GenBank/DDBJ databases">
        <authorList>
            <consortium name="Pathogen Informatics"/>
        </authorList>
    </citation>
    <scope>NUCLEOTIDE SEQUENCE [LARGE SCALE GENOMIC DNA]</scope>
    <source>
        <strain evidence="2 9">G09901357</strain>
        <strain evidence="6">K00500041</strain>
        <strain evidence="4 8">M09401471</strain>
        <strain evidence="7">N09902308</strain>
    </source>
</reference>
<gene>
    <name evidence="2" type="ORF">ERS007681_04821</name>
    <name evidence="3" type="ORF">ERS007703_05380</name>
    <name evidence="4" type="ORF">ERS007720_05075</name>
    <name evidence="5" type="ORF">ERS007739_04955</name>
</gene>
<dbReference type="EMBL" id="CFOE01001515">
    <property type="protein sequence ID" value="CFE51858.1"/>
    <property type="molecule type" value="Genomic_DNA"/>
</dbReference>
<sequence length="62" mass="6144">MVGSATNWFTEEATFLDSVGTAGLPANADAAAMSSCVACAGFIAACWIIGLSWANAGKPGSC</sequence>
<evidence type="ECO:0000313" key="7">
    <source>
        <dbReference type="Proteomes" id="UP000039021"/>
    </source>
</evidence>
<evidence type="ECO:0000313" key="2">
    <source>
        <dbReference type="EMBL" id="CFE51858.1"/>
    </source>
</evidence>
<evidence type="ECO:0000313" key="8">
    <source>
        <dbReference type="Proteomes" id="UP000044938"/>
    </source>
</evidence>
<evidence type="ECO:0000313" key="4">
    <source>
        <dbReference type="EMBL" id="COY02921.1"/>
    </source>
</evidence>
<keyword evidence="1" id="KW-1133">Transmembrane helix</keyword>
<keyword evidence="1" id="KW-0812">Transmembrane</keyword>
<dbReference type="EMBL" id="CSAJ01001492">
    <property type="protein sequence ID" value="COY02921.1"/>
    <property type="molecule type" value="Genomic_DNA"/>
</dbReference>
<reference evidence="5" key="3">
    <citation type="submission" date="2015-03" db="EMBL/GenBank/DDBJ databases">
        <authorList>
            <consortium name="Pathogen Informatics"/>
            <person name="Murphy D."/>
        </authorList>
    </citation>
    <scope>NUCLEOTIDE SEQUENCE</scope>
    <source>
        <strain evidence="5">N09902308</strain>
    </source>
</reference>
<feature type="transmembrane region" description="Helical" evidence="1">
    <location>
        <begin position="30"/>
        <end position="54"/>
    </location>
</feature>
<keyword evidence="1" id="KW-0472">Membrane</keyword>